<keyword evidence="3" id="KW-0046">Antibiotic resistance</keyword>
<dbReference type="InterPro" id="IPR029068">
    <property type="entry name" value="Glyas_Bleomycin-R_OHBP_Dase"/>
</dbReference>
<dbReference type="Gene3D" id="3.10.180.10">
    <property type="entry name" value="2,3-Dihydroxybiphenyl 1,2-Dioxygenase, domain 1"/>
    <property type="match status" value="1"/>
</dbReference>
<proteinExistence type="inferred from homology"/>
<dbReference type="Pfam" id="PF00903">
    <property type="entry name" value="Glyoxalase"/>
    <property type="match status" value="1"/>
</dbReference>
<comment type="caution">
    <text evidence="5">The sequence shown here is derived from an EMBL/GenBank/DDBJ whole genome shotgun (WGS) entry which is preliminary data.</text>
</comment>
<evidence type="ECO:0000256" key="1">
    <source>
        <dbReference type="ARBA" id="ARBA00011051"/>
    </source>
</evidence>
<dbReference type="CDD" id="cd08349">
    <property type="entry name" value="BLMA_like"/>
    <property type="match status" value="1"/>
</dbReference>
<organism evidence="5 6">
    <name type="scientific">Mariniradius sediminis</name>
    <dbReference type="NCBI Taxonomy" id="2909237"/>
    <lineage>
        <taxon>Bacteria</taxon>
        <taxon>Pseudomonadati</taxon>
        <taxon>Bacteroidota</taxon>
        <taxon>Cytophagia</taxon>
        <taxon>Cytophagales</taxon>
        <taxon>Cyclobacteriaceae</taxon>
        <taxon>Mariniradius</taxon>
    </lineage>
</organism>
<reference evidence="5 6" key="1">
    <citation type="submission" date="2022-01" db="EMBL/GenBank/DDBJ databases">
        <title>Mariniradius saccharolyticus sp. nov., isolated from sediment of a river.</title>
        <authorList>
            <person name="Liu H."/>
        </authorList>
    </citation>
    <scope>NUCLEOTIDE SEQUENCE [LARGE SCALE GENOMIC DNA]</scope>
    <source>
        <strain evidence="5 6">RY-2</strain>
    </source>
</reference>
<evidence type="ECO:0000313" key="6">
    <source>
        <dbReference type="Proteomes" id="UP001201449"/>
    </source>
</evidence>
<evidence type="ECO:0000313" key="5">
    <source>
        <dbReference type="EMBL" id="MCF1752163.1"/>
    </source>
</evidence>
<dbReference type="InterPro" id="IPR000335">
    <property type="entry name" value="Bleomycin-R"/>
</dbReference>
<evidence type="ECO:0000259" key="4">
    <source>
        <dbReference type="PROSITE" id="PS51819"/>
    </source>
</evidence>
<name>A0ABS9BVW3_9BACT</name>
<gene>
    <name evidence="5" type="ORF">L0U89_13910</name>
</gene>
<dbReference type="InterPro" id="IPR037523">
    <property type="entry name" value="VOC_core"/>
</dbReference>
<dbReference type="Proteomes" id="UP001201449">
    <property type="component" value="Unassembled WGS sequence"/>
</dbReference>
<dbReference type="SUPFAM" id="SSF54593">
    <property type="entry name" value="Glyoxalase/Bleomycin resistance protein/Dihydroxybiphenyl dioxygenase"/>
    <property type="match status" value="1"/>
</dbReference>
<dbReference type="InterPro" id="IPR004360">
    <property type="entry name" value="Glyas_Fos-R_dOase_dom"/>
</dbReference>
<feature type="domain" description="VOC" evidence="4">
    <location>
        <begin position="52"/>
        <end position="166"/>
    </location>
</feature>
<sequence length="167" mass="18942">MYLPKTPRPWKNVPVRIATVLPATVKTAKKTTALVLSAIVRNVIAARTPPSMLTAVNPKLPMRKAAITKQYYIEQLGFSLLSDYGNYLIVGKDKVEIHFFEFKELNPHENYGQIYLRTDDIDGLYRSILDRGVPIHPNAPLQTKPWGQREFALLDPDHNLLTFGQTV</sequence>
<evidence type="ECO:0000256" key="3">
    <source>
        <dbReference type="ARBA" id="ARBA00023251"/>
    </source>
</evidence>
<accession>A0ABS9BVW3</accession>
<keyword evidence="6" id="KW-1185">Reference proteome</keyword>
<dbReference type="EMBL" id="JAKEVZ010000010">
    <property type="protein sequence ID" value="MCF1752163.1"/>
    <property type="molecule type" value="Genomic_DNA"/>
</dbReference>
<dbReference type="PROSITE" id="PS51819">
    <property type="entry name" value="VOC"/>
    <property type="match status" value="1"/>
</dbReference>
<evidence type="ECO:0000256" key="2">
    <source>
        <dbReference type="ARBA" id="ARBA00021572"/>
    </source>
</evidence>
<comment type="similarity">
    <text evidence="1">Belongs to the bleomycin resistance protein family.</text>
</comment>
<dbReference type="RefSeq" id="WP_234862070.1">
    <property type="nucleotide sequence ID" value="NZ_JAKEVZ010000010.1"/>
</dbReference>
<protein>
    <recommendedName>
        <fullName evidence="2">Bleomycin resistance protein</fullName>
    </recommendedName>
</protein>